<dbReference type="GO" id="GO:0006508">
    <property type="term" value="P:proteolysis"/>
    <property type="evidence" value="ECO:0007669"/>
    <property type="project" value="InterPro"/>
</dbReference>
<dbReference type="GO" id="GO:0046872">
    <property type="term" value="F:metal ion binding"/>
    <property type="evidence" value="ECO:0007669"/>
    <property type="project" value="InterPro"/>
</dbReference>
<proteinExistence type="inferred from homology"/>
<comment type="caution">
    <text evidence="5">The sequence shown here is derived from an EMBL/GenBank/DDBJ whole genome shotgun (WGS) entry which is preliminary data.</text>
</comment>
<evidence type="ECO:0000259" key="3">
    <source>
        <dbReference type="Pfam" id="PF00675"/>
    </source>
</evidence>
<dbReference type="Pfam" id="PF05193">
    <property type="entry name" value="Peptidase_M16_C"/>
    <property type="match status" value="1"/>
</dbReference>
<gene>
    <name evidence="5" type="ORF">DHW61_14075</name>
</gene>
<organism evidence="5 6">
    <name type="scientific">Lachnoclostridium phytofermentans</name>
    <dbReference type="NCBI Taxonomy" id="66219"/>
    <lineage>
        <taxon>Bacteria</taxon>
        <taxon>Bacillati</taxon>
        <taxon>Bacillota</taxon>
        <taxon>Clostridia</taxon>
        <taxon>Lachnospirales</taxon>
        <taxon>Lachnospiraceae</taxon>
    </lineage>
</organism>
<evidence type="ECO:0000313" key="6">
    <source>
        <dbReference type="Proteomes" id="UP000262969"/>
    </source>
</evidence>
<dbReference type="PANTHER" id="PTHR11851:SF49">
    <property type="entry name" value="MITOCHONDRIAL-PROCESSING PEPTIDASE SUBUNIT ALPHA"/>
    <property type="match status" value="1"/>
</dbReference>
<evidence type="ECO:0000259" key="4">
    <source>
        <dbReference type="Pfam" id="PF05193"/>
    </source>
</evidence>
<protein>
    <submittedName>
        <fullName evidence="5">Peptidase M16</fullName>
    </submittedName>
</protein>
<dbReference type="FunFam" id="3.30.830.10:FF:000008">
    <property type="entry name" value="Mitochondrial-processing peptidase subunit beta"/>
    <property type="match status" value="1"/>
</dbReference>
<dbReference type="Gene3D" id="3.30.830.10">
    <property type="entry name" value="Metalloenzyme, LuxS/M16 peptidase-like"/>
    <property type="match status" value="2"/>
</dbReference>
<dbReference type="AlphaFoldDB" id="A0A3D2XA87"/>
<dbReference type="InterPro" id="IPR011249">
    <property type="entry name" value="Metalloenz_LuxS/M16"/>
</dbReference>
<feature type="domain" description="Peptidase M16 N-terminal" evidence="3">
    <location>
        <begin position="40"/>
        <end position="185"/>
    </location>
</feature>
<dbReference type="InterPro" id="IPR050361">
    <property type="entry name" value="MPP/UQCRC_Complex"/>
</dbReference>
<feature type="domain" description="Peptidase M16 C-terminal" evidence="4">
    <location>
        <begin position="194"/>
        <end position="392"/>
    </location>
</feature>
<evidence type="ECO:0000313" key="5">
    <source>
        <dbReference type="EMBL" id="HCL03513.1"/>
    </source>
</evidence>
<dbReference type="PROSITE" id="PS00143">
    <property type="entry name" value="INSULINASE"/>
    <property type="match status" value="1"/>
</dbReference>
<accession>A0A3D2XA87</accession>
<dbReference type="SUPFAM" id="SSF63411">
    <property type="entry name" value="LuxS/MPP-like metallohydrolase"/>
    <property type="match status" value="2"/>
</dbReference>
<dbReference type="Proteomes" id="UP000262969">
    <property type="component" value="Unassembled WGS sequence"/>
</dbReference>
<name>A0A3D2XA87_9FIRM</name>
<dbReference type="InterPro" id="IPR011765">
    <property type="entry name" value="Pept_M16_N"/>
</dbReference>
<dbReference type="PANTHER" id="PTHR11851">
    <property type="entry name" value="METALLOPROTEASE"/>
    <property type="match status" value="1"/>
</dbReference>
<comment type="similarity">
    <text evidence="1 2">Belongs to the peptidase M16 family.</text>
</comment>
<dbReference type="GO" id="GO:0004222">
    <property type="term" value="F:metalloendopeptidase activity"/>
    <property type="evidence" value="ECO:0007669"/>
    <property type="project" value="InterPro"/>
</dbReference>
<dbReference type="InterPro" id="IPR007863">
    <property type="entry name" value="Peptidase_M16_C"/>
</dbReference>
<reference evidence="5 6" key="1">
    <citation type="journal article" date="2018" name="Nat. Biotechnol.">
        <title>A standardized bacterial taxonomy based on genome phylogeny substantially revises the tree of life.</title>
        <authorList>
            <person name="Parks D.H."/>
            <person name="Chuvochina M."/>
            <person name="Waite D.W."/>
            <person name="Rinke C."/>
            <person name="Skarshewski A."/>
            <person name="Chaumeil P.A."/>
            <person name="Hugenholtz P."/>
        </authorList>
    </citation>
    <scope>NUCLEOTIDE SEQUENCE [LARGE SCALE GENOMIC DNA]</scope>
    <source>
        <strain evidence="5">UBA11728</strain>
    </source>
</reference>
<dbReference type="InterPro" id="IPR001431">
    <property type="entry name" value="Pept_M16_Zn_BS"/>
</dbReference>
<sequence length="484" mass="54751">MKDKSFAQEACASVILSTNLRCTGMGLIMVKVNVLKNGIKVVTEELSYLRTVSFGVWIRVGSAKENKENNGISHMIEHMLFKGTKSKSAKEIADIIASIGDDVNAFTSKEQTCYYGTTITESLPILVELVADMLCNSLLSEEDLRKEKRVIYEEIDMYEDSADDMVHEILQQNVFKDHPLGYIISGYKKNVRSFKRRQLIDFMEKHYVAENIVISVAGNFSENELMNQLERCFGGIRGTNPKALNSLTLLKKKKEELLLAPYEEKYQQKQDEIPSYHTCFCHRHKDNEQLHINLAYPSIPLGSDESVVFAVVNSMLGGSNNSRLFQRIREELSLVYSIYTYGSSFEKAGLFHLDITVNPQQAFRVLRETKLVMDEFLATPITIEELDTHKAQVKTEFILGSESAKSRMNSNAKSVLVRGYVKTLDEVIEELNRLSAEDINRFANKVWGDSSASLCVIGAESGVSFRALKKEYQNLFLKSTNTKA</sequence>
<evidence type="ECO:0000256" key="1">
    <source>
        <dbReference type="ARBA" id="ARBA00007261"/>
    </source>
</evidence>
<dbReference type="EMBL" id="DPVV01000467">
    <property type="protein sequence ID" value="HCL03513.1"/>
    <property type="molecule type" value="Genomic_DNA"/>
</dbReference>
<dbReference type="Pfam" id="PF00675">
    <property type="entry name" value="Peptidase_M16"/>
    <property type="match status" value="1"/>
</dbReference>
<evidence type="ECO:0000256" key="2">
    <source>
        <dbReference type="RuleBase" id="RU004447"/>
    </source>
</evidence>